<protein>
    <recommendedName>
        <fullName evidence="1">3'-5' exonuclease domain-containing protein</fullName>
    </recommendedName>
</protein>
<dbReference type="Gene3D" id="3.30.420.10">
    <property type="entry name" value="Ribonuclease H-like superfamily/Ribonuclease H"/>
    <property type="match status" value="1"/>
</dbReference>
<dbReference type="GO" id="GO:0008408">
    <property type="term" value="F:3'-5' exonuclease activity"/>
    <property type="evidence" value="ECO:0007669"/>
    <property type="project" value="InterPro"/>
</dbReference>
<dbReference type="Proteomes" id="UP000035037">
    <property type="component" value="Unassembled WGS sequence"/>
</dbReference>
<gene>
    <name evidence="2" type="ORF">TQ37_08450</name>
</gene>
<dbReference type="PATRIC" id="fig|1608419.3.peg.865"/>
<reference evidence="2 3" key="2">
    <citation type="submission" date="2015-05" db="EMBL/GenBank/DDBJ databases">
        <title>Lifestyle Evolution in Cyanobacterial Symbionts of Sponges.</title>
        <authorList>
            <person name="Burgsdorf I."/>
            <person name="Slaby B.M."/>
            <person name="Handley K.M."/>
            <person name="Haber M."/>
            <person name="Blom J."/>
            <person name="Marshall C.W."/>
            <person name="Gilbert J.A."/>
            <person name="Hentschel U."/>
            <person name="Steindler L."/>
        </authorList>
    </citation>
    <scope>NUCLEOTIDE SEQUENCE [LARGE SCALE GENOMIC DNA]</scope>
    <source>
        <strain evidence="2">15L</strain>
    </source>
</reference>
<evidence type="ECO:0000259" key="1">
    <source>
        <dbReference type="SMART" id="SM00474"/>
    </source>
</evidence>
<dbReference type="Pfam" id="PF01612">
    <property type="entry name" value="DNA_pol_A_exo1"/>
    <property type="match status" value="1"/>
</dbReference>
<dbReference type="CDD" id="cd06142">
    <property type="entry name" value="RNaseD_exo"/>
    <property type="match status" value="1"/>
</dbReference>
<name>A0A0G8ASW8_9SYNE</name>
<dbReference type="InterPro" id="IPR012337">
    <property type="entry name" value="RNaseH-like_sf"/>
</dbReference>
<sequence>MIDTPRALSQLCSQMENDSCIALDTEYIAIKQPEFTLAVVQVGLSTGEVYLIDALAFDDLSALNSVLESQNIVKVLHDAPADLVLLSRASGATPKNIFDTRIAARLLGIDSRHSLSALVAHICKVKISKKQQQSNWRRRPLSAAQIRYAERDVLYLHQIRKVFLSRAHKKGRTAWLEEEMSRFDDPHHYLEPSPIERILRSPEAYSFKPQQRAVVAAVVNWRFHTSLKTKTPLKKLLVNKEILRLAKRRSKTPGAVQNACSSLPHRYVPQVTKVVAKALNTPTPACPKPVITHPFPNKKQPHLRLLQAVVTRRTFEYKIDAELIATSATLQQLIQYPEEKANPLLSGWRWEVVGKDLLRILRGESSVEIIDDVIKIRSVRA</sequence>
<dbReference type="InterPro" id="IPR051086">
    <property type="entry name" value="RNase_D-like"/>
</dbReference>
<dbReference type="EMBL" id="JYFQ01000171">
    <property type="protein sequence ID" value="KKZ10702.1"/>
    <property type="molecule type" value="Genomic_DNA"/>
</dbReference>
<dbReference type="Gene3D" id="1.10.150.80">
    <property type="entry name" value="HRDC domain"/>
    <property type="match status" value="1"/>
</dbReference>
<dbReference type="InterPro" id="IPR010997">
    <property type="entry name" value="HRDC-like_sf"/>
</dbReference>
<dbReference type="PANTHER" id="PTHR47649:SF1">
    <property type="entry name" value="RIBONUCLEASE D"/>
    <property type="match status" value="1"/>
</dbReference>
<dbReference type="InterPro" id="IPR044876">
    <property type="entry name" value="HRDC_dom_sf"/>
</dbReference>
<dbReference type="InterPro" id="IPR036397">
    <property type="entry name" value="RNaseH_sf"/>
</dbReference>
<proteinExistence type="predicted"/>
<dbReference type="GO" id="GO:0000166">
    <property type="term" value="F:nucleotide binding"/>
    <property type="evidence" value="ECO:0007669"/>
    <property type="project" value="InterPro"/>
</dbReference>
<dbReference type="SUPFAM" id="SSF53098">
    <property type="entry name" value="Ribonuclease H-like"/>
    <property type="match status" value="1"/>
</dbReference>
<dbReference type="GO" id="GO:0006139">
    <property type="term" value="P:nucleobase-containing compound metabolic process"/>
    <property type="evidence" value="ECO:0007669"/>
    <property type="project" value="InterPro"/>
</dbReference>
<dbReference type="GO" id="GO:0003676">
    <property type="term" value="F:nucleic acid binding"/>
    <property type="evidence" value="ECO:0007669"/>
    <property type="project" value="InterPro"/>
</dbReference>
<dbReference type="SMART" id="SM00474">
    <property type="entry name" value="35EXOc"/>
    <property type="match status" value="1"/>
</dbReference>
<evidence type="ECO:0000313" key="3">
    <source>
        <dbReference type="Proteomes" id="UP000035037"/>
    </source>
</evidence>
<dbReference type="SUPFAM" id="SSF47819">
    <property type="entry name" value="HRDC-like"/>
    <property type="match status" value="2"/>
</dbReference>
<comment type="caution">
    <text evidence="2">The sequence shown here is derived from an EMBL/GenBank/DDBJ whole genome shotgun (WGS) entry which is preliminary data.</text>
</comment>
<organism evidence="2 3">
    <name type="scientific">Candidatus Synechococcus spongiarum 15L</name>
    <dbReference type="NCBI Taxonomy" id="1608419"/>
    <lineage>
        <taxon>Bacteria</taxon>
        <taxon>Bacillati</taxon>
        <taxon>Cyanobacteriota</taxon>
        <taxon>Cyanophyceae</taxon>
        <taxon>Synechococcales</taxon>
        <taxon>Synechococcaceae</taxon>
        <taxon>Synechococcus</taxon>
    </lineage>
</organism>
<feature type="domain" description="3'-5' exonuclease" evidence="1">
    <location>
        <begin position="1"/>
        <end position="168"/>
    </location>
</feature>
<dbReference type="PANTHER" id="PTHR47649">
    <property type="entry name" value="RIBONUCLEASE D"/>
    <property type="match status" value="1"/>
</dbReference>
<reference evidence="2 3" key="1">
    <citation type="submission" date="2015-02" db="EMBL/GenBank/DDBJ databases">
        <authorList>
            <person name="Slaby B."/>
            <person name="Hentschel U."/>
        </authorList>
    </citation>
    <scope>NUCLEOTIDE SEQUENCE [LARGE SCALE GENOMIC DNA]</scope>
    <source>
        <strain evidence="2">15L</strain>
    </source>
</reference>
<dbReference type="AlphaFoldDB" id="A0A0G8ASW8"/>
<accession>A0A0G8ASW8</accession>
<dbReference type="InterPro" id="IPR002562">
    <property type="entry name" value="3'-5'_exonuclease_dom"/>
</dbReference>
<evidence type="ECO:0000313" key="2">
    <source>
        <dbReference type="EMBL" id="KKZ10702.1"/>
    </source>
</evidence>